<evidence type="ECO:0000313" key="2">
    <source>
        <dbReference type="EMBL" id="OIW35352.1"/>
    </source>
</evidence>
<dbReference type="InParanoid" id="A0A1J7JYX2"/>
<gene>
    <name evidence="2" type="ORF">CONLIGDRAFT_627409</name>
</gene>
<protein>
    <submittedName>
        <fullName evidence="2">Uncharacterized protein</fullName>
    </submittedName>
</protein>
<reference evidence="2 3" key="1">
    <citation type="submission" date="2016-10" db="EMBL/GenBank/DDBJ databases">
        <title>Draft genome sequence of Coniochaeta ligniaria NRRL30616, a lignocellulolytic fungus for bioabatement of inhibitors in plant biomass hydrolysates.</title>
        <authorList>
            <consortium name="DOE Joint Genome Institute"/>
            <person name="Jimenez D.J."/>
            <person name="Hector R.E."/>
            <person name="Riley R."/>
            <person name="Sun H."/>
            <person name="Grigoriev I.V."/>
            <person name="Van Elsas J.D."/>
            <person name="Nichols N.N."/>
        </authorList>
    </citation>
    <scope>NUCLEOTIDE SEQUENCE [LARGE SCALE GENOMIC DNA]</scope>
    <source>
        <strain evidence="2 3">NRRL 30616</strain>
    </source>
</reference>
<name>A0A1J7JYX2_9PEZI</name>
<dbReference type="Proteomes" id="UP000182658">
    <property type="component" value="Unassembled WGS sequence"/>
</dbReference>
<evidence type="ECO:0000313" key="3">
    <source>
        <dbReference type="Proteomes" id="UP000182658"/>
    </source>
</evidence>
<organism evidence="2 3">
    <name type="scientific">Coniochaeta ligniaria NRRL 30616</name>
    <dbReference type="NCBI Taxonomy" id="1408157"/>
    <lineage>
        <taxon>Eukaryota</taxon>
        <taxon>Fungi</taxon>
        <taxon>Dikarya</taxon>
        <taxon>Ascomycota</taxon>
        <taxon>Pezizomycotina</taxon>
        <taxon>Sordariomycetes</taxon>
        <taxon>Sordariomycetidae</taxon>
        <taxon>Coniochaetales</taxon>
        <taxon>Coniochaetaceae</taxon>
        <taxon>Coniochaeta</taxon>
    </lineage>
</organism>
<proteinExistence type="predicted"/>
<sequence>MQGTEHIRKSHSSLGSHAGFMLDKRRNTRQIAEGNKHTSSATRIEIEPWDLRPLEQCLGKDRELSVSKTSEGGSMLYFV</sequence>
<keyword evidence="3" id="KW-1185">Reference proteome</keyword>
<accession>A0A1J7JYX2</accession>
<dbReference type="EMBL" id="KV875093">
    <property type="protein sequence ID" value="OIW35352.1"/>
    <property type="molecule type" value="Genomic_DNA"/>
</dbReference>
<dbReference type="AlphaFoldDB" id="A0A1J7JYX2"/>
<feature type="region of interest" description="Disordered" evidence="1">
    <location>
        <begin position="1"/>
        <end position="40"/>
    </location>
</feature>
<evidence type="ECO:0000256" key="1">
    <source>
        <dbReference type="SAM" id="MobiDB-lite"/>
    </source>
</evidence>